<feature type="region of interest" description="Disordered" evidence="1">
    <location>
        <begin position="81"/>
        <end position="144"/>
    </location>
</feature>
<evidence type="ECO:0000256" key="1">
    <source>
        <dbReference type="SAM" id="MobiDB-lite"/>
    </source>
</evidence>
<evidence type="ECO:0000313" key="2">
    <source>
        <dbReference type="EMBL" id="KAK7026586.1"/>
    </source>
</evidence>
<proteinExistence type="predicted"/>
<dbReference type="AlphaFoldDB" id="A0AAW0BMP8"/>
<feature type="compositionally biased region" description="Polar residues" evidence="1">
    <location>
        <begin position="179"/>
        <end position="195"/>
    </location>
</feature>
<reference evidence="2 3" key="1">
    <citation type="journal article" date="2024" name="J Genomics">
        <title>Draft genome sequencing and assembly of Favolaschia claudopus CIRM-BRFM 2984 isolated from oak limbs.</title>
        <authorList>
            <person name="Navarro D."/>
            <person name="Drula E."/>
            <person name="Chaduli D."/>
            <person name="Cazenave R."/>
            <person name="Ahrendt S."/>
            <person name="Wang J."/>
            <person name="Lipzen A."/>
            <person name="Daum C."/>
            <person name="Barry K."/>
            <person name="Grigoriev I.V."/>
            <person name="Favel A."/>
            <person name="Rosso M.N."/>
            <person name="Martin F."/>
        </authorList>
    </citation>
    <scope>NUCLEOTIDE SEQUENCE [LARGE SCALE GENOMIC DNA]</scope>
    <source>
        <strain evidence="2 3">CIRM-BRFM 2984</strain>
    </source>
</reference>
<name>A0AAW0BMP8_9AGAR</name>
<dbReference type="EMBL" id="JAWWNJ010000031">
    <property type="protein sequence ID" value="KAK7026586.1"/>
    <property type="molecule type" value="Genomic_DNA"/>
</dbReference>
<organism evidence="2 3">
    <name type="scientific">Favolaschia claudopus</name>
    <dbReference type="NCBI Taxonomy" id="2862362"/>
    <lineage>
        <taxon>Eukaryota</taxon>
        <taxon>Fungi</taxon>
        <taxon>Dikarya</taxon>
        <taxon>Basidiomycota</taxon>
        <taxon>Agaricomycotina</taxon>
        <taxon>Agaricomycetes</taxon>
        <taxon>Agaricomycetidae</taxon>
        <taxon>Agaricales</taxon>
        <taxon>Marasmiineae</taxon>
        <taxon>Mycenaceae</taxon>
        <taxon>Favolaschia</taxon>
    </lineage>
</organism>
<feature type="compositionally biased region" description="Basic residues" evidence="1">
    <location>
        <begin position="125"/>
        <end position="136"/>
    </location>
</feature>
<gene>
    <name evidence="2" type="ORF">R3P38DRAFT_3191801</name>
</gene>
<sequence>MVVKPKSLSYANSPLSHPCNFNSTPPSAFASRPLLKRSSSTHHLASPGITWHHSSLLLRATRHPSCASSNRLYLSVSPALSASPPEKTVDQANHKERRRRHAGKLVQEGGRDCNPNTRSSAQSYKQRKYFKKHHPRASSPPPPRILARGMVRCSPPYNASHHDSTRFIPNAVCNKSESIEISSDTPTAASPTHQPSDLAPRTPYKHESADVF</sequence>
<protein>
    <submittedName>
        <fullName evidence="2">Uncharacterized protein</fullName>
    </submittedName>
</protein>
<comment type="caution">
    <text evidence="2">The sequence shown here is derived from an EMBL/GenBank/DDBJ whole genome shotgun (WGS) entry which is preliminary data.</text>
</comment>
<evidence type="ECO:0000313" key="3">
    <source>
        <dbReference type="Proteomes" id="UP001362999"/>
    </source>
</evidence>
<dbReference type="Proteomes" id="UP001362999">
    <property type="component" value="Unassembled WGS sequence"/>
</dbReference>
<keyword evidence="3" id="KW-1185">Reference proteome</keyword>
<accession>A0AAW0BMP8</accession>
<feature type="region of interest" description="Disordered" evidence="1">
    <location>
        <begin position="179"/>
        <end position="212"/>
    </location>
</feature>
<feature type="compositionally biased region" description="Polar residues" evidence="1">
    <location>
        <begin position="114"/>
        <end position="124"/>
    </location>
</feature>